<evidence type="ECO:0000313" key="4">
    <source>
        <dbReference type="Proteomes" id="UP000297739"/>
    </source>
</evidence>
<dbReference type="InterPro" id="IPR024930">
    <property type="entry name" value="Skp_dom_sf"/>
</dbReference>
<keyword evidence="2" id="KW-0732">Signal</keyword>
<dbReference type="GO" id="GO:0005829">
    <property type="term" value="C:cytosol"/>
    <property type="evidence" value="ECO:0007669"/>
    <property type="project" value="TreeGrafter"/>
</dbReference>
<organism evidence="3 4">
    <name type="scientific">Hymenobacter elongatus</name>
    <dbReference type="NCBI Taxonomy" id="877208"/>
    <lineage>
        <taxon>Bacteria</taxon>
        <taxon>Pseudomonadati</taxon>
        <taxon>Bacteroidota</taxon>
        <taxon>Cytophagia</taxon>
        <taxon>Cytophagales</taxon>
        <taxon>Hymenobacteraceae</taxon>
        <taxon>Hymenobacter</taxon>
    </lineage>
</organism>
<dbReference type="AlphaFoldDB" id="A0A4Z0PM83"/>
<dbReference type="PANTHER" id="PTHR35089">
    <property type="entry name" value="CHAPERONE PROTEIN SKP"/>
    <property type="match status" value="1"/>
</dbReference>
<keyword evidence="4" id="KW-1185">Reference proteome</keyword>
<sequence>MKALVTIVLFVLSVAVGYLLYRQPPVIAYVDSAKMLNSYQAMIDGRKVYQAKFQGWQNNVDTLSAGVQQAIKEYERKAAGMSEQEKVLSRQLLASKQKQFVEYQRAIQQNAQREEAKSNEKILAAVNAFLTRYGKDHDYDLILLASQAGTIAYARPALDLTDEVVAELNKEYIQAKGK</sequence>
<evidence type="ECO:0000256" key="1">
    <source>
        <dbReference type="ARBA" id="ARBA00009091"/>
    </source>
</evidence>
<dbReference type="EMBL" id="SRLD01000010">
    <property type="protein sequence ID" value="TGE17543.1"/>
    <property type="molecule type" value="Genomic_DNA"/>
</dbReference>
<reference evidence="3 4" key="1">
    <citation type="submission" date="2019-04" db="EMBL/GenBank/DDBJ databases">
        <authorList>
            <person name="Feng G."/>
            <person name="Zhang J."/>
            <person name="Zhu H."/>
        </authorList>
    </citation>
    <scope>NUCLEOTIDE SEQUENCE [LARGE SCALE GENOMIC DNA]</scope>
    <source>
        <strain evidence="3 4">JCM 17223</strain>
    </source>
</reference>
<comment type="similarity">
    <text evidence="1">Belongs to the Skp family.</text>
</comment>
<dbReference type="Pfam" id="PF03938">
    <property type="entry name" value="OmpH"/>
    <property type="match status" value="1"/>
</dbReference>
<evidence type="ECO:0000256" key="2">
    <source>
        <dbReference type="ARBA" id="ARBA00022729"/>
    </source>
</evidence>
<proteinExistence type="inferred from homology"/>
<dbReference type="RefSeq" id="WP_135496960.1">
    <property type="nucleotide sequence ID" value="NZ_SRLD01000010.1"/>
</dbReference>
<comment type="caution">
    <text evidence="3">The sequence shown here is derived from an EMBL/GenBank/DDBJ whole genome shotgun (WGS) entry which is preliminary data.</text>
</comment>
<dbReference type="InterPro" id="IPR005632">
    <property type="entry name" value="Chaperone_Skp"/>
</dbReference>
<dbReference type="Proteomes" id="UP000297739">
    <property type="component" value="Unassembled WGS sequence"/>
</dbReference>
<dbReference type="GO" id="GO:0050821">
    <property type="term" value="P:protein stabilization"/>
    <property type="evidence" value="ECO:0007669"/>
    <property type="project" value="TreeGrafter"/>
</dbReference>
<gene>
    <name evidence="3" type="ORF">E5J99_06735</name>
</gene>
<protein>
    <submittedName>
        <fullName evidence="3">OmpH family outer membrane protein</fullName>
    </submittedName>
</protein>
<dbReference type="SMART" id="SM00935">
    <property type="entry name" value="OmpH"/>
    <property type="match status" value="1"/>
</dbReference>
<name>A0A4Z0PM83_9BACT</name>
<dbReference type="OrthoDB" id="1145062at2"/>
<accession>A0A4Z0PM83</accession>
<dbReference type="Gene3D" id="3.30.910.20">
    <property type="entry name" value="Skp domain"/>
    <property type="match status" value="1"/>
</dbReference>
<dbReference type="GO" id="GO:0051082">
    <property type="term" value="F:unfolded protein binding"/>
    <property type="evidence" value="ECO:0007669"/>
    <property type="project" value="InterPro"/>
</dbReference>
<dbReference type="SUPFAM" id="SSF111384">
    <property type="entry name" value="OmpH-like"/>
    <property type="match status" value="1"/>
</dbReference>
<dbReference type="PANTHER" id="PTHR35089:SF1">
    <property type="entry name" value="CHAPERONE PROTEIN SKP"/>
    <property type="match status" value="1"/>
</dbReference>
<evidence type="ECO:0000313" key="3">
    <source>
        <dbReference type="EMBL" id="TGE17543.1"/>
    </source>
</evidence>